<feature type="compositionally biased region" description="Basic and acidic residues" evidence="5">
    <location>
        <begin position="771"/>
        <end position="794"/>
    </location>
</feature>
<dbReference type="GO" id="GO:0003941">
    <property type="term" value="F:L-serine ammonia-lyase activity"/>
    <property type="evidence" value="ECO:0007669"/>
    <property type="project" value="TreeGrafter"/>
</dbReference>
<feature type="compositionally biased region" description="Basic and acidic residues" evidence="5">
    <location>
        <begin position="825"/>
        <end position="839"/>
    </location>
</feature>
<evidence type="ECO:0000256" key="5">
    <source>
        <dbReference type="SAM" id="MobiDB-lite"/>
    </source>
</evidence>
<dbReference type="SUPFAM" id="SSF53686">
    <property type="entry name" value="Tryptophan synthase beta subunit-like PLP-dependent enzymes"/>
    <property type="match status" value="1"/>
</dbReference>
<dbReference type="Gene3D" id="3.40.50.1100">
    <property type="match status" value="3"/>
</dbReference>
<proteinExistence type="inferred from homology"/>
<accession>K0TQI1</accession>
<dbReference type="Pfam" id="PF00291">
    <property type="entry name" value="PALP"/>
    <property type="match status" value="2"/>
</dbReference>
<keyword evidence="3" id="KW-0663">Pyridoxal phosphate</keyword>
<dbReference type="OrthoDB" id="4418812at2759"/>
<feature type="domain" description="Tryptophan synthase beta chain-like PALP" evidence="6">
    <location>
        <begin position="4"/>
        <end position="60"/>
    </location>
</feature>
<evidence type="ECO:0000313" key="7">
    <source>
        <dbReference type="EMBL" id="EJK76087.1"/>
    </source>
</evidence>
<dbReference type="GO" id="GO:0006565">
    <property type="term" value="P:L-serine catabolic process"/>
    <property type="evidence" value="ECO:0007669"/>
    <property type="project" value="TreeGrafter"/>
</dbReference>
<dbReference type="Gene3D" id="3.30.70.260">
    <property type="match status" value="1"/>
</dbReference>
<dbReference type="CDD" id="cd04886">
    <property type="entry name" value="ACT_ThrD-II-like"/>
    <property type="match status" value="1"/>
</dbReference>
<dbReference type="EMBL" id="AGNL01002543">
    <property type="protein sequence ID" value="EJK76087.1"/>
    <property type="molecule type" value="Genomic_DNA"/>
</dbReference>
<dbReference type="Proteomes" id="UP000266841">
    <property type="component" value="Unassembled WGS sequence"/>
</dbReference>
<keyword evidence="4" id="KW-0456">Lyase</keyword>
<evidence type="ECO:0000259" key="6">
    <source>
        <dbReference type="Pfam" id="PF00291"/>
    </source>
</evidence>
<feature type="compositionally biased region" description="Basic and acidic residues" evidence="5">
    <location>
        <begin position="652"/>
        <end position="673"/>
    </location>
</feature>
<reference evidence="7 8" key="1">
    <citation type="journal article" date="2012" name="Genome Biol.">
        <title>Genome and low-iron response of an oceanic diatom adapted to chronic iron limitation.</title>
        <authorList>
            <person name="Lommer M."/>
            <person name="Specht M."/>
            <person name="Roy A.S."/>
            <person name="Kraemer L."/>
            <person name="Andreson R."/>
            <person name="Gutowska M.A."/>
            <person name="Wolf J."/>
            <person name="Bergner S.V."/>
            <person name="Schilhabel M.B."/>
            <person name="Klostermeier U.C."/>
            <person name="Beiko R.G."/>
            <person name="Rosenstiel P."/>
            <person name="Hippler M."/>
            <person name="Laroche J."/>
        </authorList>
    </citation>
    <scope>NUCLEOTIDE SEQUENCE [LARGE SCALE GENOMIC DNA]</scope>
    <source>
        <strain evidence="7 8">CCMP1005</strain>
    </source>
</reference>
<organism evidence="7 8">
    <name type="scientific">Thalassiosira oceanica</name>
    <name type="common">Marine diatom</name>
    <dbReference type="NCBI Taxonomy" id="159749"/>
    <lineage>
        <taxon>Eukaryota</taxon>
        <taxon>Sar</taxon>
        <taxon>Stramenopiles</taxon>
        <taxon>Ochrophyta</taxon>
        <taxon>Bacillariophyta</taxon>
        <taxon>Coscinodiscophyceae</taxon>
        <taxon>Thalassiosirophycidae</taxon>
        <taxon>Thalassiosirales</taxon>
        <taxon>Thalassiosiraceae</taxon>
        <taxon>Thalassiosira</taxon>
    </lineage>
</organism>
<evidence type="ECO:0000256" key="3">
    <source>
        <dbReference type="ARBA" id="ARBA00022898"/>
    </source>
</evidence>
<keyword evidence="8" id="KW-1185">Reference proteome</keyword>
<dbReference type="GO" id="GO:0004794">
    <property type="term" value="F:threonine deaminase activity"/>
    <property type="evidence" value="ECO:0007669"/>
    <property type="project" value="TreeGrafter"/>
</dbReference>
<feature type="compositionally biased region" description="Basic and acidic residues" evidence="5">
    <location>
        <begin position="515"/>
        <end position="531"/>
    </location>
</feature>
<feature type="compositionally biased region" description="Basic residues" evidence="5">
    <location>
        <begin position="631"/>
        <end position="641"/>
    </location>
</feature>
<dbReference type="eggNOG" id="KOG1250">
    <property type="taxonomic scope" value="Eukaryota"/>
</dbReference>
<feature type="region of interest" description="Disordered" evidence="5">
    <location>
        <begin position="603"/>
        <end position="687"/>
    </location>
</feature>
<dbReference type="InterPro" id="IPR036052">
    <property type="entry name" value="TrpB-like_PALP_sf"/>
</dbReference>
<dbReference type="InterPro" id="IPR001926">
    <property type="entry name" value="TrpB-like_PALP"/>
</dbReference>
<feature type="region of interest" description="Disordered" evidence="5">
    <location>
        <begin position="330"/>
        <end position="377"/>
    </location>
</feature>
<name>K0TQI1_THAOC</name>
<evidence type="ECO:0000256" key="4">
    <source>
        <dbReference type="ARBA" id="ARBA00023239"/>
    </source>
</evidence>
<dbReference type="PANTHER" id="PTHR48078:SF19">
    <property type="entry name" value="ACT DOMAIN-CONTAINING PROTEIN"/>
    <property type="match status" value="1"/>
</dbReference>
<evidence type="ECO:0000256" key="2">
    <source>
        <dbReference type="ARBA" id="ARBA00010869"/>
    </source>
</evidence>
<dbReference type="GO" id="GO:0009097">
    <property type="term" value="P:isoleucine biosynthetic process"/>
    <property type="evidence" value="ECO:0007669"/>
    <property type="project" value="TreeGrafter"/>
</dbReference>
<dbReference type="InterPro" id="IPR044561">
    <property type="entry name" value="ACT_ThrD-II-like"/>
</dbReference>
<dbReference type="AlphaFoldDB" id="K0TQI1"/>
<evidence type="ECO:0000256" key="1">
    <source>
        <dbReference type="ARBA" id="ARBA00001933"/>
    </source>
</evidence>
<feature type="region of interest" description="Disordered" evidence="5">
    <location>
        <begin position="510"/>
        <end position="531"/>
    </location>
</feature>
<dbReference type="PANTHER" id="PTHR48078">
    <property type="entry name" value="THREONINE DEHYDRATASE, MITOCHONDRIAL-RELATED"/>
    <property type="match status" value="1"/>
</dbReference>
<feature type="region of interest" description="Disordered" evidence="5">
    <location>
        <begin position="811"/>
        <end position="851"/>
    </location>
</feature>
<comment type="similarity">
    <text evidence="2">Belongs to the serine/threonine dehydratase family.</text>
</comment>
<gene>
    <name evidence="7" type="ORF">THAOC_02171</name>
</gene>
<evidence type="ECO:0000313" key="8">
    <source>
        <dbReference type="Proteomes" id="UP000266841"/>
    </source>
</evidence>
<dbReference type="InterPro" id="IPR050147">
    <property type="entry name" value="Ser/Thr_Dehydratase"/>
</dbReference>
<sequence length="873" mass="97638">MREGSFKERGALNSILSLQREFGKEKMRETGVIAASAGNHALALSHHGKQLDVPVTVVMPLVRQRPLAFCFATAGLLCNEFDLTDKSSYDDPPIIAGAGTIGVEIVEDVPEVEVVVVPVGGAGLIAGVSCAIKTLKPDVKVYGVEPEFAASYNMALEAGRPVHTEVQTTLADGLAVPMVGAHAFEVARHYVDECVTCTEKEVSLAILRLIENEKLVCEGGGVAGLAALLPGGQLDRPELKGKNIVIPLCGGNIDTTVLGRVIERGLAADNRLRNFTVKVSDRPGGIGRLTTLLGNHGASIKDMYHERAFLHSKIDFVYVKVVVELRGEDHPKIQDPKHRPAQSSQQAEGERWAQASSPAEIARKIPGQRTQTPSPSHTRLRFGVALAESPLLRLLSFEQRPIGFERYGLWANLGSIKLLEEHMDWLMWSPLKGSSRQVRLSCAIIQAYLAREQFEFLPLPDFCLRGPREKKSLGLLESRETREEPPGGFFVSLHSLAFSLEAVGVTQQSNGDPFDMTRKAPKKTDVRVAEPRHRVGPKGIVSSGISFRDLPPPSLDEIKKICEHYQVKCSGTYKSLASRYVYQMATEIEGLVDALKEGGYKSEESFASSERGRCNSTSTGSSHERSGSPRKQQHGRARPSRRQCPDHVFSCRRRDHEAEARRRRRTGEIPTRHDQRRAREHGENGDWSDGEFSPVRYSRRCRRHRDERRRRPDMDSMERLNLEDQNEEVLRWLREEMRRSQLHDAELIDAKNEVEKVKRAAKKLIKAVHQKSKDKARRSEAQLESERRQRADSQRIVKDLINSHSEQIHLLERSLRRRGSPTRGKPVDLDSPRGEKFLPDESDDGTTTLTFETSSGVSSLLDDFADEAFRHKR</sequence>
<protein>
    <recommendedName>
        <fullName evidence="6">Tryptophan synthase beta chain-like PALP domain-containing protein</fullName>
    </recommendedName>
</protein>
<comment type="cofactor">
    <cofactor evidence="1">
        <name>pyridoxal 5'-phosphate</name>
        <dbReference type="ChEBI" id="CHEBI:597326"/>
    </cofactor>
</comment>
<feature type="domain" description="Tryptophan synthase beta chain-like PALP" evidence="6">
    <location>
        <begin position="87"/>
        <end position="250"/>
    </location>
</feature>
<feature type="region of interest" description="Disordered" evidence="5">
    <location>
        <begin position="766"/>
        <end position="794"/>
    </location>
</feature>
<comment type="caution">
    <text evidence="7">The sequence shown here is derived from an EMBL/GenBank/DDBJ whole genome shotgun (WGS) entry which is preliminary data.</text>
</comment>
<dbReference type="GO" id="GO:0006567">
    <property type="term" value="P:L-threonine catabolic process"/>
    <property type="evidence" value="ECO:0007669"/>
    <property type="project" value="TreeGrafter"/>
</dbReference>
<dbReference type="FunFam" id="3.40.50.1100:FF:000007">
    <property type="entry name" value="L-threonine dehydratase catabolic TdcB"/>
    <property type="match status" value="1"/>
</dbReference>
<feature type="compositionally biased region" description="Polar residues" evidence="5">
    <location>
        <begin position="368"/>
        <end position="377"/>
    </location>
</feature>